<protein>
    <submittedName>
        <fullName evidence="2">Uncharacterized protein</fullName>
    </submittedName>
</protein>
<feature type="compositionally biased region" description="Polar residues" evidence="1">
    <location>
        <begin position="61"/>
        <end position="71"/>
    </location>
</feature>
<dbReference type="GeneID" id="77802385"/>
<evidence type="ECO:0000256" key="1">
    <source>
        <dbReference type="SAM" id="MobiDB-lite"/>
    </source>
</evidence>
<dbReference type="EMBL" id="CP110431">
    <property type="protein sequence ID" value="WAQ89877.1"/>
    <property type="molecule type" value="Genomic_DNA"/>
</dbReference>
<accession>A0ABY7D4M3</accession>
<name>A0ABY7D4M3_9BASI</name>
<dbReference type="InterPro" id="IPR032801">
    <property type="entry name" value="PXL2A/B/C"/>
</dbReference>
<proteinExistence type="predicted"/>
<gene>
    <name evidence="2" type="ORF">PtA15_11A569</name>
</gene>
<sequence length="190" mass="21455">MQAELVDGAGRAVKLKELIDRDFKTLIIFIRHFQSGYSQRYIERLSKIANGELVPAPAHRQNPQDVSSLSKRSALADGQDERQAGHWIRANGVKVVVIGNGNYQLIDSYRTILNCPFPIYTDLSKDQKVYKLLGMQKLKDVKLLQQAPQQQHPPASFHIHPLAYPALPGGAKIASMWYCLKEYLVMSQII</sequence>
<keyword evidence="3" id="KW-1185">Reference proteome</keyword>
<evidence type="ECO:0000313" key="2">
    <source>
        <dbReference type="EMBL" id="WAQ89877.1"/>
    </source>
</evidence>
<dbReference type="Proteomes" id="UP001164743">
    <property type="component" value="Chromosome 11A"/>
</dbReference>
<feature type="region of interest" description="Disordered" evidence="1">
    <location>
        <begin position="56"/>
        <end position="75"/>
    </location>
</feature>
<dbReference type="Pfam" id="PF13911">
    <property type="entry name" value="AhpC-TSA_2"/>
    <property type="match status" value="1"/>
</dbReference>
<organism evidence="2 3">
    <name type="scientific">Puccinia triticina</name>
    <dbReference type="NCBI Taxonomy" id="208348"/>
    <lineage>
        <taxon>Eukaryota</taxon>
        <taxon>Fungi</taxon>
        <taxon>Dikarya</taxon>
        <taxon>Basidiomycota</taxon>
        <taxon>Pucciniomycotina</taxon>
        <taxon>Pucciniomycetes</taxon>
        <taxon>Pucciniales</taxon>
        <taxon>Pucciniaceae</taxon>
        <taxon>Puccinia</taxon>
    </lineage>
</organism>
<evidence type="ECO:0000313" key="3">
    <source>
        <dbReference type="Proteomes" id="UP001164743"/>
    </source>
</evidence>
<reference evidence="2" key="1">
    <citation type="submission" date="2022-10" db="EMBL/GenBank/DDBJ databases">
        <title>Puccinia triticina Genome sequencing and assembly.</title>
        <authorList>
            <person name="Li C."/>
        </authorList>
    </citation>
    <scope>NUCLEOTIDE SEQUENCE</scope>
    <source>
        <strain evidence="2">Pt15</strain>
    </source>
</reference>
<dbReference type="RefSeq" id="XP_053025432.1">
    <property type="nucleotide sequence ID" value="XM_053161490.1"/>
</dbReference>